<accession>A0A518B968</accession>
<dbReference type="KEGG" id="knv:Pan216_44060"/>
<dbReference type="RefSeq" id="WP_419192803.1">
    <property type="nucleotide sequence ID" value="NZ_CP036279.1"/>
</dbReference>
<keyword evidence="9" id="KW-1185">Reference proteome</keyword>
<dbReference type="PROSITE" id="PS52018">
    <property type="entry name" value="DART"/>
    <property type="match status" value="1"/>
</dbReference>
<comment type="similarity">
    <text evidence="6">Belongs to the DarT ADP-ribosyltransferase family.</text>
</comment>
<keyword evidence="2" id="KW-0328">Glycosyltransferase</keyword>
<reference evidence="8 9" key="1">
    <citation type="submission" date="2019-02" db="EMBL/GenBank/DDBJ databases">
        <title>Deep-cultivation of Planctomycetes and their phenomic and genomic characterization uncovers novel biology.</title>
        <authorList>
            <person name="Wiegand S."/>
            <person name="Jogler M."/>
            <person name="Boedeker C."/>
            <person name="Pinto D."/>
            <person name="Vollmers J."/>
            <person name="Rivas-Marin E."/>
            <person name="Kohn T."/>
            <person name="Peeters S.H."/>
            <person name="Heuer A."/>
            <person name="Rast P."/>
            <person name="Oberbeckmann S."/>
            <person name="Bunk B."/>
            <person name="Jeske O."/>
            <person name="Meyerdierks A."/>
            <person name="Storesund J.E."/>
            <person name="Kallscheuer N."/>
            <person name="Luecker S."/>
            <person name="Lage O.M."/>
            <person name="Pohl T."/>
            <person name="Merkel B.J."/>
            <person name="Hornburger P."/>
            <person name="Mueller R.-W."/>
            <person name="Bruemmer F."/>
            <person name="Labrenz M."/>
            <person name="Spormann A.M."/>
            <person name="Op den Camp H."/>
            <person name="Overmann J."/>
            <person name="Amann R."/>
            <person name="Jetten M.S.M."/>
            <person name="Mascher T."/>
            <person name="Medema M.H."/>
            <person name="Devos D.P."/>
            <person name="Kaster A.-K."/>
            <person name="Ovreas L."/>
            <person name="Rohde M."/>
            <person name="Galperin M.Y."/>
            <person name="Jogler C."/>
        </authorList>
    </citation>
    <scope>NUCLEOTIDE SEQUENCE [LARGE SCALE GENOMIC DNA]</scope>
    <source>
        <strain evidence="8 9">Pan216</strain>
    </source>
</reference>
<keyword evidence="4" id="KW-0548">Nucleotidyltransferase</keyword>
<dbReference type="GO" id="GO:0016757">
    <property type="term" value="F:glycosyltransferase activity"/>
    <property type="evidence" value="ECO:0007669"/>
    <property type="project" value="UniProtKB-KW"/>
</dbReference>
<evidence type="ECO:0000256" key="1">
    <source>
        <dbReference type="ARBA" id="ARBA00022649"/>
    </source>
</evidence>
<evidence type="ECO:0000313" key="8">
    <source>
        <dbReference type="EMBL" id="QDU63526.1"/>
    </source>
</evidence>
<proteinExistence type="inferred from homology"/>
<evidence type="ECO:0000256" key="6">
    <source>
        <dbReference type="PROSITE-ProRule" id="PRU01362"/>
    </source>
</evidence>
<sequence length="113" mass="12747">MTVPSHPKIYHITHLSNVPHIASSGCLWSDAKRIELTLESRIVGMSDIKQRRLTSIEVTCHPGTMVGEYTPFSFCPRSIMLYILHMGNHPDLEDDHLGESTPIPLGIQRPECR</sequence>
<dbReference type="Proteomes" id="UP000317093">
    <property type="component" value="Chromosome"/>
</dbReference>
<protein>
    <recommendedName>
        <fullName evidence="7">DarT domain-containing protein</fullName>
    </recommendedName>
</protein>
<keyword evidence="3" id="KW-0808">Transferase</keyword>
<comment type="caution">
    <text evidence="6">Lacks conserved residue(s) required for the propagation of feature annotation.</text>
</comment>
<organism evidence="8 9">
    <name type="scientific">Kolteria novifilia</name>
    <dbReference type="NCBI Taxonomy" id="2527975"/>
    <lineage>
        <taxon>Bacteria</taxon>
        <taxon>Pseudomonadati</taxon>
        <taxon>Planctomycetota</taxon>
        <taxon>Planctomycetia</taxon>
        <taxon>Kolteriales</taxon>
        <taxon>Kolteriaceae</taxon>
        <taxon>Kolteria</taxon>
    </lineage>
</organism>
<dbReference type="AlphaFoldDB" id="A0A518B968"/>
<evidence type="ECO:0000259" key="7">
    <source>
        <dbReference type="PROSITE" id="PS52018"/>
    </source>
</evidence>
<name>A0A518B968_9BACT</name>
<dbReference type="GO" id="GO:0016779">
    <property type="term" value="F:nucleotidyltransferase activity"/>
    <property type="evidence" value="ECO:0007669"/>
    <property type="project" value="UniProtKB-KW"/>
</dbReference>
<gene>
    <name evidence="8" type="ORF">Pan216_44060</name>
</gene>
<dbReference type="GO" id="GO:0003677">
    <property type="term" value="F:DNA binding"/>
    <property type="evidence" value="ECO:0007669"/>
    <property type="project" value="UniProtKB-UniRule"/>
</dbReference>
<evidence type="ECO:0000256" key="2">
    <source>
        <dbReference type="ARBA" id="ARBA00022676"/>
    </source>
</evidence>
<feature type="domain" description="DarT" evidence="7">
    <location>
        <begin position="7"/>
        <end position="113"/>
    </location>
</feature>
<evidence type="ECO:0000256" key="5">
    <source>
        <dbReference type="ARBA" id="ARBA00023125"/>
    </source>
</evidence>
<dbReference type="EMBL" id="CP036279">
    <property type="protein sequence ID" value="QDU63526.1"/>
    <property type="molecule type" value="Genomic_DNA"/>
</dbReference>
<keyword evidence="1 6" id="KW-1277">Toxin-antitoxin system</keyword>
<dbReference type="Pfam" id="PF14487">
    <property type="entry name" value="DarT"/>
    <property type="match status" value="1"/>
</dbReference>
<keyword evidence="5 6" id="KW-0238">DNA-binding</keyword>
<evidence type="ECO:0000256" key="4">
    <source>
        <dbReference type="ARBA" id="ARBA00022695"/>
    </source>
</evidence>
<evidence type="ECO:0000256" key="3">
    <source>
        <dbReference type="ARBA" id="ARBA00022679"/>
    </source>
</evidence>
<dbReference type="InterPro" id="IPR029494">
    <property type="entry name" value="DarT"/>
</dbReference>
<evidence type="ECO:0000313" key="9">
    <source>
        <dbReference type="Proteomes" id="UP000317093"/>
    </source>
</evidence>